<keyword evidence="1" id="KW-0472">Membrane</keyword>
<dbReference type="AlphaFoldDB" id="A0A8J2S4G6"/>
<sequence>MYKRSVSQHLQKIKVIMADISNVNARGVTSYINIEAITTMRNLLIEVQNFRRTLIEFKREVMKFQKVINQVKTVGKAPNTVSARLAVGGSAVALLTKGAAVAVLLTYAAERIMTMTGMNVNDTLDLASRSQQGYIDIINHLVDAILRKFEELDTILNKKIVNWLMNSHSWNENEAVDLIKHIGKIKDGIVSVIKSVAAFKVAIERGNFVQATLIVLNLGVVIFGFFTFVNDSWKSNVPVIVARL</sequence>
<evidence type="ECO:0000313" key="2">
    <source>
        <dbReference type="EMBL" id="CAH0113092.1"/>
    </source>
</evidence>
<comment type="caution">
    <text evidence="2">The sequence shown here is derived from an EMBL/GenBank/DDBJ whole genome shotgun (WGS) entry which is preliminary data.</text>
</comment>
<keyword evidence="1" id="KW-0812">Transmembrane</keyword>
<keyword evidence="3" id="KW-1185">Reference proteome</keyword>
<name>A0A8J2S4G6_9CRUS</name>
<feature type="transmembrane region" description="Helical" evidence="1">
    <location>
        <begin position="85"/>
        <end position="109"/>
    </location>
</feature>
<evidence type="ECO:0000256" key="1">
    <source>
        <dbReference type="SAM" id="Phobius"/>
    </source>
</evidence>
<accession>A0A8J2S4G6</accession>
<keyword evidence="1" id="KW-1133">Transmembrane helix</keyword>
<organism evidence="2 3">
    <name type="scientific">Daphnia galeata</name>
    <dbReference type="NCBI Taxonomy" id="27404"/>
    <lineage>
        <taxon>Eukaryota</taxon>
        <taxon>Metazoa</taxon>
        <taxon>Ecdysozoa</taxon>
        <taxon>Arthropoda</taxon>
        <taxon>Crustacea</taxon>
        <taxon>Branchiopoda</taxon>
        <taxon>Diplostraca</taxon>
        <taxon>Cladocera</taxon>
        <taxon>Anomopoda</taxon>
        <taxon>Daphniidae</taxon>
        <taxon>Daphnia</taxon>
    </lineage>
</organism>
<protein>
    <submittedName>
        <fullName evidence="2">Uncharacterized protein</fullName>
    </submittedName>
</protein>
<reference evidence="2" key="1">
    <citation type="submission" date="2021-11" db="EMBL/GenBank/DDBJ databases">
        <authorList>
            <person name="Schell T."/>
        </authorList>
    </citation>
    <scope>NUCLEOTIDE SEQUENCE</scope>
    <source>
        <strain evidence="2">M5</strain>
    </source>
</reference>
<feature type="transmembrane region" description="Helical" evidence="1">
    <location>
        <begin position="208"/>
        <end position="229"/>
    </location>
</feature>
<proteinExistence type="predicted"/>
<evidence type="ECO:0000313" key="3">
    <source>
        <dbReference type="Proteomes" id="UP000789390"/>
    </source>
</evidence>
<dbReference type="EMBL" id="CAKKLH010000336">
    <property type="protein sequence ID" value="CAH0113092.1"/>
    <property type="molecule type" value="Genomic_DNA"/>
</dbReference>
<gene>
    <name evidence="2" type="ORF">DGAL_LOCUS16894</name>
</gene>
<dbReference type="Proteomes" id="UP000789390">
    <property type="component" value="Unassembled WGS sequence"/>
</dbReference>